<feature type="chain" id="PRO_5013166531" evidence="1">
    <location>
        <begin position="17"/>
        <end position="79"/>
    </location>
</feature>
<evidence type="ECO:0000256" key="1">
    <source>
        <dbReference type="SAM" id="SignalP"/>
    </source>
</evidence>
<dbReference type="AlphaFoldDB" id="A0A224XSW7"/>
<evidence type="ECO:0000313" key="2">
    <source>
        <dbReference type="EMBL" id="JAW15626.1"/>
    </source>
</evidence>
<sequence>MSWGFILTTAFTTVGSNTFRCLTADPWNRPKGSLVNIKLLCVCPLRSRKNFSVAYEMVTFGVIFEMQHTITPILKRFLS</sequence>
<reference evidence="2" key="1">
    <citation type="journal article" date="2018" name="PLoS Negl. Trop. Dis.">
        <title>An insight into the salivary gland and fat body transcriptome of Panstrongylus lignarius (Hemiptera: Heteroptera), the main vector of Chagas disease in Peru.</title>
        <authorList>
            <person name="Nevoa J.C."/>
            <person name="Mendes M.T."/>
            <person name="da Silva M.V."/>
            <person name="Soares S.C."/>
            <person name="Oliveira C.J.F."/>
            <person name="Ribeiro J.M.C."/>
        </authorList>
    </citation>
    <scope>NUCLEOTIDE SEQUENCE</scope>
</reference>
<accession>A0A224XSW7</accession>
<organism evidence="2">
    <name type="scientific">Panstrongylus lignarius</name>
    <dbReference type="NCBI Taxonomy" id="156445"/>
    <lineage>
        <taxon>Eukaryota</taxon>
        <taxon>Metazoa</taxon>
        <taxon>Ecdysozoa</taxon>
        <taxon>Arthropoda</taxon>
        <taxon>Hexapoda</taxon>
        <taxon>Insecta</taxon>
        <taxon>Pterygota</taxon>
        <taxon>Neoptera</taxon>
        <taxon>Paraneoptera</taxon>
        <taxon>Hemiptera</taxon>
        <taxon>Heteroptera</taxon>
        <taxon>Panheteroptera</taxon>
        <taxon>Cimicomorpha</taxon>
        <taxon>Reduviidae</taxon>
        <taxon>Triatominae</taxon>
        <taxon>Panstrongylus</taxon>
    </lineage>
</organism>
<name>A0A224XSW7_9HEMI</name>
<feature type="signal peptide" evidence="1">
    <location>
        <begin position="1"/>
        <end position="16"/>
    </location>
</feature>
<protein>
    <submittedName>
        <fullName evidence="2">Putative secreted protein</fullName>
    </submittedName>
</protein>
<keyword evidence="1" id="KW-0732">Signal</keyword>
<dbReference type="EMBL" id="GFTR01000800">
    <property type="protein sequence ID" value="JAW15626.1"/>
    <property type="molecule type" value="Transcribed_RNA"/>
</dbReference>
<proteinExistence type="predicted"/>